<evidence type="ECO:0000259" key="2">
    <source>
        <dbReference type="Pfam" id="PF07510"/>
    </source>
</evidence>
<evidence type="ECO:0000313" key="4">
    <source>
        <dbReference type="Proteomes" id="UP000305238"/>
    </source>
</evidence>
<evidence type="ECO:0000313" key="3">
    <source>
        <dbReference type="EMBL" id="TMR40535.1"/>
    </source>
</evidence>
<dbReference type="Pfam" id="PF07510">
    <property type="entry name" value="GmrSD_C"/>
    <property type="match status" value="1"/>
</dbReference>
<dbReference type="InterPro" id="IPR011089">
    <property type="entry name" value="GmrSD_C"/>
</dbReference>
<dbReference type="EMBL" id="VCKZ01000052">
    <property type="protein sequence ID" value="TMR40535.1"/>
    <property type="molecule type" value="Genomic_DNA"/>
</dbReference>
<dbReference type="AlphaFoldDB" id="A0A5S4H5N2"/>
<feature type="domain" description="GmrSD restriction endonucleases C-terminal" evidence="2">
    <location>
        <begin position="98"/>
        <end position="202"/>
    </location>
</feature>
<sequence>MVSAVALATASSLSGASSDAAVARSTSQSKASAAADPRQELEELKVAARGSLDGYSREKYPHWIDQGDSCNTREVVLKRDGKDVKTGSDCYPTSGSWTSPYDGATWTKASDLDIDHVVPLAQSWVSGAKSWTTAQRQAFANDLTRPQLLAVTDNVNQSKGDDAPDEWKPPKTSYWCTYATNWIAVKHHYQLTITTAEKNALSGMLDRC</sequence>
<reference evidence="3 4" key="1">
    <citation type="submission" date="2019-05" db="EMBL/GenBank/DDBJ databases">
        <title>Draft genome sequence of Actinomadura geliboluensis A8036.</title>
        <authorList>
            <person name="Saricaoglu S."/>
            <person name="Isik K."/>
        </authorList>
    </citation>
    <scope>NUCLEOTIDE SEQUENCE [LARGE SCALE GENOMIC DNA]</scope>
    <source>
        <strain evidence="3 4">A8036</strain>
    </source>
</reference>
<keyword evidence="3" id="KW-0540">Nuclease</keyword>
<feature type="region of interest" description="Disordered" evidence="1">
    <location>
        <begin position="1"/>
        <end position="41"/>
    </location>
</feature>
<keyword evidence="4" id="KW-1185">Reference proteome</keyword>
<keyword evidence="3" id="KW-0378">Hydrolase</keyword>
<name>A0A5S4H5N2_9ACTN</name>
<comment type="caution">
    <text evidence="3">The sequence shown here is derived from an EMBL/GenBank/DDBJ whole genome shotgun (WGS) entry which is preliminary data.</text>
</comment>
<dbReference type="GO" id="GO:0004519">
    <property type="term" value="F:endonuclease activity"/>
    <property type="evidence" value="ECO:0007669"/>
    <property type="project" value="UniProtKB-KW"/>
</dbReference>
<feature type="compositionally biased region" description="Low complexity" evidence="1">
    <location>
        <begin position="1"/>
        <end position="23"/>
    </location>
</feature>
<proteinExistence type="predicted"/>
<organism evidence="3 4">
    <name type="scientific">Actinomadura geliboluensis</name>
    <dbReference type="NCBI Taxonomy" id="882440"/>
    <lineage>
        <taxon>Bacteria</taxon>
        <taxon>Bacillati</taxon>
        <taxon>Actinomycetota</taxon>
        <taxon>Actinomycetes</taxon>
        <taxon>Streptosporangiales</taxon>
        <taxon>Thermomonosporaceae</taxon>
        <taxon>Actinomadura</taxon>
    </lineage>
</organism>
<dbReference type="PANTHER" id="PTHR24094:SF15">
    <property type="entry name" value="AMP-DEPENDENT SYNTHETASE_LIGASE DOMAIN-CONTAINING PROTEIN-RELATED"/>
    <property type="match status" value="1"/>
</dbReference>
<evidence type="ECO:0000256" key="1">
    <source>
        <dbReference type="SAM" id="MobiDB-lite"/>
    </source>
</evidence>
<dbReference type="PANTHER" id="PTHR24094">
    <property type="entry name" value="SECRETED PROTEIN"/>
    <property type="match status" value="1"/>
</dbReference>
<dbReference type="OrthoDB" id="5196645at2"/>
<protein>
    <submittedName>
        <fullName evidence="3">HNH endonuclease</fullName>
    </submittedName>
</protein>
<dbReference type="Proteomes" id="UP000305238">
    <property type="component" value="Unassembled WGS sequence"/>
</dbReference>
<keyword evidence="3" id="KW-0255">Endonuclease</keyword>
<gene>
    <name evidence="3" type="ORF">ETD96_10390</name>
</gene>
<accession>A0A5S4H5N2</accession>